<sequence>MEISAHQRRKGKSLWKEAKRVCKTWNWHAVRPDGIPQIGLWMRLDSMLARPGKQLRDATTKEPVAPSGFDAPISRKIVPPLVGRRRAARSRAVLASKHSGQIICSKPEETKFLSTPSRTPAYSASSPSQVRRVDIVRGSILAKLLPKYGAIVFKAPNTRGPAKLVQEQRCEASGRNPLLTRTGTEGTTPGFATHVCLEMRPRQNTPWTCFLSWQR</sequence>
<accession>A0AAJ0B2I7</accession>
<evidence type="ECO:0000313" key="2">
    <source>
        <dbReference type="Proteomes" id="UP001239445"/>
    </source>
</evidence>
<reference evidence="1" key="1">
    <citation type="submission" date="2023-06" db="EMBL/GenBank/DDBJ databases">
        <title>Genome-scale phylogeny and comparative genomics of the fungal order Sordariales.</title>
        <authorList>
            <consortium name="Lawrence Berkeley National Laboratory"/>
            <person name="Hensen N."/>
            <person name="Bonometti L."/>
            <person name="Westerberg I."/>
            <person name="Brannstrom I.O."/>
            <person name="Guillou S."/>
            <person name="Cros-Aarteil S."/>
            <person name="Calhoun S."/>
            <person name="Haridas S."/>
            <person name="Kuo A."/>
            <person name="Mondo S."/>
            <person name="Pangilinan J."/>
            <person name="Riley R."/>
            <person name="Labutti K."/>
            <person name="Andreopoulos B."/>
            <person name="Lipzen A."/>
            <person name="Chen C."/>
            <person name="Yanf M."/>
            <person name="Daum C."/>
            <person name="Ng V."/>
            <person name="Clum A."/>
            <person name="Steindorff A."/>
            <person name="Ohm R."/>
            <person name="Martin F."/>
            <person name="Silar P."/>
            <person name="Natvig D."/>
            <person name="Lalanne C."/>
            <person name="Gautier V."/>
            <person name="Ament-Velasquez S.L."/>
            <person name="Kruys A."/>
            <person name="Hutchinson M.I."/>
            <person name="Powell A.J."/>
            <person name="Barry K."/>
            <person name="Miller A.N."/>
            <person name="Grigoriev I.V."/>
            <person name="Debuchy R."/>
            <person name="Gladieux P."/>
            <person name="Thoren M.H."/>
            <person name="Johannesson H."/>
        </authorList>
    </citation>
    <scope>NUCLEOTIDE SEQUENCE</scope>
    <source>
        <strain evidence="1">PSN4</strain>
    </source>
</reference>
<dbReference type="AlphaFoldDB" id="A0AAJ0B2I7"/>
<evidence type="ECO:0000313" key="1">
    <source>
        <dbReference type="EMBL" id="KAK1750436.1"/>
    </source>
</evidence>
<dbReference type="Proteomes" id="UP001239445">
    <property type="component" value="Unassembled WGS sequence"/>
</dbReference>
<protein>
    <submittedName>
        <fullName evidence="1">Uncharacterized protein</fullName>
    </submittedName>
</protein>
<proteinExistence type="predicted"/>
<keyword evidence="2" id="KW-1185">Reference proteome</keyword>
<organism evidence="1 2">
    <name type="scientific">Echria macrotheca</name>
    <dbReference type="NCBI Taxonomy" id="438768"/>
    <lineage>
        <taxon>Eukaryota</taxon>
        <taxon>Fungi</taxon>
        <taxon>Dikarya</taxon>
        <taxon>Ascomycota</taxon>
        <taxon>Pezizomycotina</taxon>
        <taxon>Sordariomycetes</taxon>
        <taxon>Sordariomycetidae</taxon>
        <taxon>Sordariales</taxon>
        <taxon>Schizotheciaceae</taxon>
        <taxon>Echria</taxon>
    </lineage>
</organism>
<comment type="caution">
    <text evidence="1">The sequence shown here is derived from an EMBL/GenBank/DDBJ whole genome shotgun (WGS) entry which is preliminary data.</text>
</comment>
<name>A0AAJ0B2I7_9PEZI</name>
<dbReference type="EMBL" id="MU839847">
    <property type="protein sequence ID" value="KAK1750436.1"/>
    <property type="molecule type" value="Genomic_DNA"/>
</dbReference>
<gene>
    <name evidence="1" type="ORF">QBC47DRAFT_394054</name>
</gene>